<evidence type="ECO:0000256" key="2">
    <source>
        <dbReference type="ARBA" id="ARBA00023274"/>
    </source>
</evidence>
<protein>
    <recommendedName>
        <fullName evidence="3">Large ribosomal subunit protein eL40</fullName>
    </recommendedName>
</protein>
<dbReference type="InterPro" id="IPR011332">
    <property type="entry name" value="Ribosomal_zn-bd"/>
</dbReference>
<evidence type="ECO:0000256" key="3">
    <source>
        <dbReference type="HAMAP-Rule" id="MF_00788"/>
    </source>
</evidence>
<dbReference type="HAMAP" id="MF_00788">
    <property type="entry name" value="Ribosomal_eL40"/>
    <property type="match status" value="1"/>
</dbReference>
<dbReference type="InterPro" id="IPR001975">
    <property type="entry name" value="Ribosomal_eL40_dom"/>
</dbReference>
<dbReference type="GO" id="GO:0003735">
    <property type="term" value="F:structural constituent of ribosome"/>
    <property type="evidence" value="ECO:0007669"/>
    <property type="project" value="InterPro"/>
</dbReference>
<dbReference type="SUPFAM" id="SSF57829">
    <property type="entry name" value="Zn-binding ribosomal proteins"/>
    <property type="match status" value="1"/>
</dbReference>
<comment type="similarity">
    <text evidence="3">Belongs to the eukaryotic ribosomal protein eL40 family.</text>
</comment>
<dbReference type="GO" id="GO:0005840">
    <property type="term" value="C:ribosome"/>
    <property type="evidence" value="ECO:0007669"/>
    <property type="project" value="UniProtKB-KW"/>
</dbReference>
<dbReference type="NCBIfam" id="NF003161">
    <property type="entry name" value="PRK04136.1"/>
    <property type="match status" value="1"/>
</dbReference>
<dbReference type="InterPro" id="IPR023657">
    <property type="entry name" value="Ribosomal_eL40_arc"/>
</dbReference>
<dbReference type="GO" id="GO:1990904">
    <property type="term" value="C:ribonucleoprotein complex"/>
    <property type="evidence" value="ECO:0007669"/>
    <property type="project" value="UniProtKB-KW"/>
</dbReference>
<evidence type="ECO:0000259" key="4">
    <source>
        <dbReference type="SMART" id="SM01377"/>
    </source>
</evidence>
<organism evidence="5">
    <name type="scientific">uncultured marine group II/III euryarchaeote SAT1000_07_H11</name>
    <dbReference type="NCBI Taxonomy" id="1456556"/>
    <lineage>
        <taxon>Archaea</taxon>
        <taxon>Methanobacteriati</taxon>
        <taxon>Methanobacteriota</taxon>
        <taxon>environmental samples</taxon>
    </lineage>
</organism>
<dbReference type="InterPro" id="IPR038587">
    <property type="entry name" value="Ribosomal_eL40_sf"/>
</dbReference>
<keyword evidence="1 3" id="KW-0689">Ribosomal protein</keyword>
<feature type="domain" description="Large ribosomal subunit protein eL40" evidence="4">
    <location>
        <begin position="17"/>
        <end position="65"/>
    </location>
</feature>
<name>A0A075I0M1_9EURY</name>
<dbReference type="GO" id="GO:0006412">
    <property type="term" value="P:translation"/>
    <property type="evidence" value="ECO:0007669"/>
    <property type="project" value="UniProtKB-UniRule"/>
</dbReference>
<sequence length="68" mass="7881">MFNAIFCTNHYNGVLYGARMARFPEAEARLFSKKICMQCNAVNAWKAVKCRKCNYKGLRSKAKEQRSK</sequence>
<keyword evidence="2 3" id="KW-0687">Ribonucleoprotein</keyword>
<dbReference type="SMART" id="SM01377">
    <property type="entry name" value="Ribosomal_L40e"/>
    <property type="match status" value="1"/>
</dbReference>
<accession>A0A075I0M1</accession>
<gene>
    <name evidence="5" type="primary">RP-L40e</name>
    <name evidence="5" type="synonym">RPL40</name>
    <name evidence="3" type="synonym">rpl40e</name>
</gene>
<dbReference type="PANTHER" id="PTHR39649:SF1">
    <property type="entry name" value="LARGE RIBOSOMAL SUBUNIT PROTEIN EL40"/>
    <property type="match status" value="1"/>
</dbReference>
<reference evidence="5" key="1">
    <citation type="journal article" date="2014" name="Genome Biol. Evol.">
        <title>Pangenome evidence for extensive interdomain horizontal transfer affecting lineage core and shell genes in uncultured planktonic thaumarchaeota and euryarchaeota.</title>
        <authorList>
            <person name="Deschamps P."/>
            <person name="Zivanovic Y."/>
            <person name="Moreira D."/>
            <person name="Rodriguez-Valera F."/>
            <person name="Lopez-Garcia P."/>
        </authorList>
    </citation>
    <scope>NUCLEOTIDE SEQUENCE</scope>
</reference>
<proteinExistence type="inferred from homology"/>
<dbReference type="PANTHER" id="PTHR39649">
    <property type="entry name" value="50S RIBOSOMAL PROTEIN L40E"/>
    <property type="match status" value="1"/>
</dbReference>
<dbReference type="EMBL" id="KF901205">
    <property type="protein sequence ID" value="AIF22156.1"/>
    <property type="molecule type" value="Genomic_DNA"/>
</dbReference>
<evidence type="ECO:0000313" key="5">
    <source>
        <dbReference type="EMBL" id="AIF22156.1"/>
    </source>
</evidence>
<dbReference type="Gene3D" id="4.10.1060.50">
    <property type="match status" value="1"/>
</dbReference>
<dbReference type="AlphaFoldDB" id="A0A075I0M1"/>
<evidence type="ECO:0000256" key="1">
    <source>
        <dbReference type="ARBA" id="ARBA00022980"/>
    </source>
</evidence>